<dbReference type="EMBL" id="CP002048">
    <property type="protein sequence ID" value="ADI02041.1"/>
    <property type="molecule type" value="Genomic_DNA"/>
</dbReference>
<name>D7CMV6_SYNLT</name>
<dbReference type="CDD" id="cd01026">
    <property type="entry name" value="TOPRIM_OLD"/>
    <property type="match status" value="1"/>
</dbReference>
<evidence type="ECO:0000259" key="1">
    <source>
        <dbReference type="Pfam" id="PF13175"/>
    </source>
</evidence>
<feature type="domain" description="OLD protein-like TOPRIM" evidence="2">
    <location>
        <begin position="383"/>
        <end position="450"/>
    </location>
</feature>
<keyword evidence="4" id="KW-1185">Reference proteome</keyword>
<dbReference type="Pfam" id="PF20469">
    <property type="entry name" value="OLD-like_TOPRIM"/>
    <property type="match status" value="1"/>
</dbReference>
<reference evidence="3 4" key="2">
    <citation type="journal article" date="2010" name="Stand. Genomic Sci.">
        <title>Complete genome sequence of Syntrophothermus lipocalidus type strain (TGB-C1).</title>
        <authorList>
            <person name="Djao O.D."/>
            <person name="Zhang X."/>
            <person name="Lucas S."/>
            <person name="Lapidus A."/>
            <person name="Del Rio T.G."/>
            <person name="Nolan M."/>
            <person name="Tice H."/>
            <person name="Cheng J.F."/>
            <person name="Han C."/>
            <person name="Tapia R."/>
            <person name="Goodwin L."/>
            <person name="Pitluck S."/>
            <person name="Liolios K."/>
            <person name="Ivanova N."/>
            <person name="Mavromatis K."/>
            <person name="Mikhailova N."/>
            <person name="Ovchinnikova G."/>
            <person name="Pati A."/>
            <person name="Brambilla E."/>
            <person name="Chen A."/>
            <person name="Palaniappan K."/>
            <person name="Land M."/>
            <person name="Hauser L."/>
            <person name="Chang Y.J."/>
            <person name="Jeffries C.D."/>
            <person name="Rohde M."/>
            <person name="Sikorski J."/>
            <person name="Spring S."/>
            <person name="Goker M."/>
            <person name="Detter J.C."/>
            <person name="Woyke T."/>
            <person name="Bristow J."/>
            <person name="Eisen J.A."/>
            <person name="Markowitz V."/>
            <person name="Hugenholtz P."/>
            <person name="Kyrpides N.C."/>
            <person name="Klenk H.P."/>
        </authorList>
    </citation>
    <scope>NUCLEOTIDE SEQUENCE [LARGE SCALE GENOMIC DNA]</scope>
    <source>
        <strain evidence="4">DSM 12680 / TGB-C1</strain>
    </source>
</reference>
<dbReference type="AlphaFoldDB" id="D7CMV6"/>
<dbReference type="InterPro" id="IPR041685">
    <property type="entry name" value="AAA_GajA/Old/RecF-like"/>
</dbReference>
<dbReference type="HOGENOM" id="CLU_496719_0_0_9"/>
<proteinExistence type="predicted"/>
<dbReference type="Gene3D" id="3.40.50.300">
    <property type="entry name" value="P-loop containing nucleotide triphosphate hydrolases"/>
    <property type="match status" value="1"/>
</dbReference>
<dbReference type="SUPFAM" id="SSF52540">
    <property type="entry name" value="P-loop containing nucleoside triphosphate hydrolases"/>
    <property type="match status" value="1"/>
</dbReference>
<dbReference type="eggNOG" id="COG1196">
    <property type="taxonomic scope" value="Bacteria"/>
</dbReference>
<dbReference type="PANTHER" id="PTHR43581">
    <property type="entry name" value="ATP/GTP PHOSPHATASE"/>
    <property type="match status" value="1"/>
</dbReference>
<dbReference type="PANTHER" id="PTHR43581:SF4">
    <property type="entry name" value="ATP_GTP PHOSPHATASE"/>
    <property type="match status" value="1"/>
</dbReference>
<evidence type="ECO:0000259" key="2">
    <source>
        <dbReference type="Pfam" id="PF20469"/>
    </source>
</evidence>
<dbReference type="InterPro" id="IPR034139">
    <property type="entry name" value="TOPRIM_OLD"/>
</dbReference>
<dbReference type="OrthoDB" id="308933at2"/>
<accession>D7CMV6</accession>
<feature type="domain" description="Endonuclease GajA/Old nuclease/RecF-like AAA" evidence="1">
    <location>
        <begin position="1"/>
        <end position="77"/>
    </location>
</feature>
<evidence type="ECO:0000313" key="3">
    <source>
        <dbReference type="EMBL" id="ADI02041.1"/>
    </source>
</evidence>
<gene>
    <name evidence="3" type="ordered locus">Slip_1270</name>
</gene>
<organism evidence="3 4">
    <name type="scientific">Syntrophothermus lipocalidus (strain DSM 12680 / TGB-C1)</name>
    <dbReference type="NCBI Taxonomy" id="643648"/>
    <lineage>
        <taxon>Bacteria</taxon>
        <taxon>Bacillati</taxon>
        <taxon>Bacillota</taxon>
        <taxon>Clostridia</taxon>
        <taxon>Eubacteriales</taxon>
        <taxon>Syntrophomonadaceae</taxon>
        <taxon>Syntrophothermus</taxon>
    </lineage>
</organism>
<dbReference type="KEGG" id="slp:Slip_1270"/>
<dbReference type="InterPro" id="IPR051396">
    <property type="entry name" value="Bact_Antivir_Def_Nuclease"/>
</dbReference>
<protein>
    <submittedName>
        <fullName evidence="3">SMC domain protein</fullName>
    </submittedName>
</protein>
<evidence type="ECO:0000313" key="4">
    <source>
        <dbReference type="Proteomes" id="UP000000378"/>
    </source>
</evidence>
<dbReference type="RefSeq" id="WP_013175443.1">
    <property type="nucleotide sequence ID" value="NC_014220.1"/>
</dbReference>
<dbReference type="InterPro" id="IPR027417">
    <property type="entry name" value="P-loop_NTPase"/>
</dbReference>
<feature type="domain" description="Endonuclease GajA/Old nuclease/RecF-like AAA" evidence="1">
    <location>
        <begin position="161"/>
        <end position="335"/>
    </location>
</feature>
<dbReference type="STRING" id="643648.Slip_1270"/>
<sequence length="536" mass="60712">MKLERVKIQNYRSIKELEFEVGDLCALIGPNNVGKSNILSALALVLGETWPTTRAIELADFYAYSDGNMVITVWFDQERETRGDVGSPVKYSGIQFKIGRYKRKTGEKEPGDLKSSFVCVDKDGNPVNILKRPNPQAKPYQSPAQVTSDIRGELPAVIVDVDRNASYHLSGSSRSIFGRMLADIAKELKKDSKRFKAFLDKFEEARELLRTKEFEELEKNLAEQLKRHTGLRDLSLQLDGLDPINLYKNFSILFKDPDTPELVDFERMGSGVQSALVMSLLQVYREMKKENAILLLEEPELYLHPHGRRHLFRLLKELSENGLQIIYTTHSQDFVDLESFESVRLVYKTKDAGTKVKTPDVSKVTGDWKSRVKHLAEPKNEAFFARKVIIVEGPTEHLAIRRLAGMMEPTLELDLYDCSVIEAGSKTAIPILVRIMAAIEKPVMVIYDTDSDKTDPQDVATNEKRERDIQQAVKVHGSALTFKCDPCFEAVAGIEEPRKHDKPEHMMVHLDAAGDWNGVSVELKRLMGEIVSFVTR</sequence>
<dbReference type="Pfam" id="PF13175">
    <property type="entry name" value="AAA_15"/>
    <property type="match status" value="2"/>
</dbReference>
<reference evidence="4" key="1">
    <citation type="journal article" date="2010" name="Stand. Genomic Sci.">
        <title>Complete genome sequence of Syntrophothermus lipocalidus type strain (TGB-C1T).</title>
        <authorList>
            <consortium name="US DOE Joint Genome Institute (JGI-PGF)"/>
            <person name="Djao O."/>
            <person name="Zhang X."/>
            <person name="Lucas S."/>
            <person name="Lapidus A."/>
            <person name="Glavina Del Rio T."/>
            <person name="Nolan M."/>
            <person name="Tice H."/>
            <person name="Cheng J."/>
            <person name="Han C."/>
            <person name="Tapia R."/>
            <person name="Goodwin L."/>
            <person name="Pitluck S."/>
            <person name="Liolios K."/>
            <person name="Ivanova N."/>
            <person name="Mavromatis K."/>
            <person name="Mikhailova N."/>
            <person name="Ovchinnikova G."/>
            <person name="Pati A."/>
            <person name="Brambilla E."/>
            <person name="Chen A."/>
            <person name="Palaniappan K."/>
            <person name="Land M."/>
            <person name="Hauser L."/>
            <person name="Chang Y."/>
            <person name="Jeffries C."/>
            <person name="Rohde M."/>
            <person name="Sikorski J."/>
            <person name="Spring S."/>
            <person name="Goker M."/>
            <person name="Detter J."/>
            <person name="Woyke T."/>
            <person name="Bristow J."/>
            <person name="Eisen J."/>
            <person name="Markowitz V."/>
            <person name="Hugenholtz P."/>
            <person name="Kyrpides N."/>
            <person name="Klenk H."/>
        </authorList>
    </citation>
    <scope>NUCLEOTIDE SEQUENCE [LARGE SCALE GENOMIC DNA]</scope>
    <source>
        <strain evidence="4">DSM 12680 / TGB-C1</strain>
    </source>
</reference>
<dbReference type="eggNOG" id="COG3593">
    <property type="taxonomic scope" value="Bacteria"/>
</dbReference>
<dbReference type="Proteomes" id="UP000000378">
    <property type="component" value="Chromosome"/>
</dbReference>